<protein>
    <submittedName>
        <fullName evidence="2">HNH endonuclease domain protein</fullName>
    </submittedName>
</protein>
<dbReference type="HOGENOM" id="CLU_030406_0_0_11"/>
<accession>L1MJS3</accession>
<dbReference type="OrthoDB" id="4398180at2"/>
<dbReference type="RefSeq" id="WP_006062858.1">
    <property type="nucleotide sequence ID" value="NZ_KB290827.1"/>
</dbReference>
<dbReference type="CDD" id="cd00085">
    <property type="entry name" value="HNHc"/>
    <property type="match status" value="1"/>
</dbReference>
<dbReference type="eggNOG" id="COG1403">
    <property type="taxonomic scope" value="Bacteria"/>
</dbReference>
<dbReference type="EMBL" id="AMEM01000011">
    <property type="protein sequence ID" value="EKX91538.1"/>
    <property type="molecule type" value="Genomic_DNA"/>
</dbReference>
<keyword evidence="2" id="KW-0378">Hydrolase</keyword>
<keyword evidence="2" id="KW-0540">Nuclease</keyword>
<dbReference type="AlphaFoldDB" id="L1MJS3"/>
<evidence type="ECO:0000259" key="1">
    <source>
        <dbReference type="SMART" id="SM00507"/>
    </source>
</evidence>
<dbReference type="SMART" id="SM00507">
    <property type="entry name" value="HNHc"/>
    <property type="match status" value="1"/>
</dbReference>
<feature type="domain" description="HNH nuclease" evidence="1">
    <location>
        <begin position="343"/>
        <end position="395"/>
    </location>
</feature>
<dbReference type="InterPro" id="IPR003615">
    <property type="entry name" value="HNH_nuc"/>
</dbReference>
<keyword evidence="3" id="KW-1185">Reference proteome</keyword>
<dbReference type="PATRIC" id="fig|1035195.3.peg.546"/>
<dbReference type="GO" id="GO:0004519">
    <property type="term" value="F:endonuclease activity"/>
    <property type="evidence" value="ECO:0007669"/>
    <property type="project" value="UniProtKB-KW"/>
</dbReference>
<name>L1MJS3_9CORY</name>
<dbReference type="Proteomes" id="UP000010445">
    <property type="component" value="Unassembled WGS sequence"/>
</dbReference>
<reference evidence="2 3" key="1">
    <citation type="submission" date="2012-05" db="EMBL/GenBank/DDBJ databases">
        <authorList>
            <person name="Weinstock G."/>
            <person name="Sodergren E."/>
            <person name="Lobos E.A."/>
            <person name="Fulton L."/>
            <person name="Fulton R."/>
            <person name="Courtney L."/>
            <person name="Fronick C."/>
            <person name="O'Laughlin M."/>
            <person name="Godfrey J."/>
            <person name="Wilson R.M."/>
            <person name="Miner T."/>
            <person name="Farmer C."/>
            <person name="Delehaunty K."/>
            <person name="Cordes M."/>
            <person name="Minx P."/>
            <person name="Tomlinson C."/>
            <person name="Chen J."/>
            <person name="Wollam A."/>
            <person name="Pepin K.H."/>
            <person name="Bhonagiri V."/>
            <person name="Zhang X."/>
            <person name="Suruliraj S."/>
            <person name="Warren W."/>
            <person name="Mitreva M."/>
            <person name="Mardis E.R."/>
            <person name="Wilson R.K."/>
        </authorList>
    </citation>
    <scope>NUCLEOTIDE SEQUENCE [LARGE SCALE GENOMIC DNA]</scope>
    <source>
        <strain evidence="2 3">F0235</strain>
    </source>
</reference>
<organism evidence="2 3">
    <name type="scientific">Corynebacterium durum F0235</name>
    <dbReference type="NCBI Taxonomy" id="1035195"/>
    <lineage>
        <taxon>Bacteria</taxon>
        <taxon>Bacillati</taxon>
        <taxon>Actinomycetota</taxon>
        <taxon>Actinomycetes</taxon>
        <taxon>Mycobacteriales</taxon>
        <taxon>Corynebacteriaceae</taxon>
        <taxon>Corynebacterium</taxon>
    </lineage>
</organism>
<dbReference type="Pfam" id="PF02720">
    <property type="entry name" value="DUF222"/>
    <property type="match status" value="1"/>
</dbReference>
<gene>
    <name evidence="2" type="ORF">HMPREF9997_00608</name>
</gene>
<evidence type="ECO:0000313" key="2">
    <source>
        <dbReference type="EMBL" id="EKX91538.1"/>
    </source>
</evidence>
<dbReference type="STRING" id="1035195.HMPREF9997_00608"/>
<keyword evidence="2" id="KW-0255">Endonuclease</keyword>
<proteinExistence type="predicted"/>
<dbReference type="InterPro" id="IPR003870">
    <property type="entry name" value="DUF222"/>
</dbReference>
<sequence length="460" mass="50960">MSTLEHVAARIHADFAELLSIVGNAPSPDLVVGNLDHIKTIEQACNIKAAFDSLVAYSADQAINRQLITADTATDFLMDELNLSFQEANNRLRRGYVDHAPLPQDTVEPEAAEMQREQARQKAIDAHISASKLNTINQALDNLRNGTTPAQHDLYLQAVNEAEHRNDRDLKTWVTKAVRRANKTVAADPQETMKKRRFTISGQDTDGNHPFYGTMTAAQQAVITAAITPLSHRGSLVNVSDKEDTRSLAERRMDALAYICEQHLKTTSANNSYGIASLVISTTADELAHLTAATELPTNTGTLLNPIEAAALLGSPYDFLAIHDLDNPGDLNLQRTRRNATAWQKLALFVQELVCSHPGCDAPAITCDQHHIDAWSFGGTTDLINLTLQCRHHHRFNDDTKTNTQRGYATRFTDGDKRVGYADPEPPDTVMLNTTSAHDECAAEKLRCQRRQHWYPSQKL</sequence>
<evidence type="ECO:0000313" key="3">
    <source>
        <dbReference type="Proteomes" id="UP000010445"/>
    </source>
</evidence>
<comment type="caution">
    <text evidence="2">The sequence shown here is derived from an EMBL/GenBank/DDBJ whole genome shotgun (WGS) entry which is preliminary data.</text>
</comment>